<keyword evidence="4" id="KW-0482">Metalloprotease</keyword>
<accession>A0A7V4DDT7</accession>
<dbReference type="AlphaFoldDB" id="A0A7V4DDT7"/>
<dbReference type="PIRSF" id="PIRSF004919">
    <property type="entry name" value="TldD"/>
    <property type="match status" value="1"/>
</dbReference>
<evidence type="ECO:0000256" key="3">
    <source>
        <dbReference type="ARBA" id="ARBA00022801"/>
    </source>
</evidence>
<name>A0A7V4DDT7_9BACT</name>
<evidence type="ECO:0000259" key="6">
    <source>
        <dbReference type="Pfam" id="PF19289"/>
    </source>
</evidence>
<comment type="similarity">
    <text evidence="1">Belongs to the peptidase U62 family.</text>
</comment>
<dbReference type="Pfam" id="PF19289">
    <property type="entry name" value="PmbA_TldD_3rd"/>
    <property type="match status" value="1"/>
</dbReference>
<protein>
    <submittedName>
        <fullName evidence="8">TldD/PmbA family protein</fullName>
    </submittedName>
</protein>
<dbReference type="InterPro" id="IPR002510">
    <property type="entry name" value="Metalloprtase-TldD/E_N"/>
</dbReference>
<dbReference type="EMBL" id="DTFV01000023">
    <property type="protein sequence ID" value="HGI29925.1"/>
    <property type="molecule type" value="Genomic_DNA"/>
</dbReference>
<dbReference type="GO" id="GO:0008237">
    <property type="term" value="F:metallopeptidase activity"/>
    <property type="evidence" value="ECO:0007669"/>
    <property type="project" value="UniProtKB-KW"/>
</dbReference>
<organism evidence="8">
    <name type="scientific">Candidatus Caldatribacterium californiense</name>
    <dbReference type="NCBI Taxonomy" id="1454726"/>
    <lineage>
        <taxon>Bacteria</taxon>
        <taxon>Pseudomonadati</taxon>
        <taxon>Atribacterota</taxon>
        <taxon>Atribacteria</taxon>
        <taxon>Atribacterales</taxon>
        <taxon>Candidatus Caldatribacteriaceae</taxon>
        <taxon>Candidatus Caldatribacterium</taxon>
    </lineage>
</organism>
<dbReference type="Gene3D" id="3.30.2290.10">
    <property type="entry name" value="PmbA/TldD superfamily"/>
    <property type="match status" value="1"/>
</dbReference>
<dbReference type="InterPro" id="IPR035068">
    <property type="entry name" value="TldD/PmbA_N"/>
</dbReference>
<feature type="domain" description="Metalloprotease TldD/E central" evidence="7">
    <location>
        <begin position="108"/>
        <end position="214"/>
    </location>
</feature>
<dbReference type="Pfam" id="PF19290">
    <property type="entry name" value="PmbA_TldD_2nd"/>
    <property type="match status" value="1"/>
</dbReference>
<gene>
    <name evidence="8" type="ORF">ENV30_01215</name>
</gene>
<evidence type="ECO:0000256" key="4">
    <source>
        <dbReference type="ARBA" id="ARBA00023049"/>
    </source>
</evidence>
<evidence type="ECO:0000256" key="1">
    <source>
        <dbReference type="ARBA" id="ARBA00005836"/>
    </source>
</evidence>
<sequence>MRETLRDLARRPQNGEYLEIRLEHTVTTSIRIHNATVERLKVTEERGGSLRILHPKTGWWFASFQGWDDLEEHVAFGLRSVVLLPQSGTGVIRGEGTEEEIRFSPREDFRGKPLGEKVQLLFAYARMLREASPFVVSAVVEYRDEWRTVYFANSDGSVIFWEKPDISLSFVATARKGDQIEVYRDGVAGKAGFELVRGLEELAHRVGKQAEALLFARPFPGGVYDVVLDPVLAGVFIHEAFGHLSEADFLSRNERLQKLMVLGKPIASPVLSVFDDGSLENLRGSSPYDDEGTRTQRTYLIREGYLSGRLHSRETAFLLGESPTGNARTISYRFPPIVRMTNTGIEPGTVSPQDLFADIERGVYAVEYVGGNTALELFTFSPAYGYLIEGGKIGEMVKDIVLSGNLFQTLGKIDAVANDFRWTEVGWCGKGEQMGLPTPTGSPHVRLREVLVGGQRHA</sequence>
<evidence type="ECO:0000256" key="2">
    <source>
        <dbReference type="ARBA" id="ARBA00022670"/>
    </source>
</evidence>
<feature type="domain" description="Metalloprotease TldD/E N-terminal" evidence="5">
    <location>
        <begin position="19"/>
        <end position="70"/>
    </location>
</feature>
<dbReference type="PANTHER" id="PTHR30624">
    <property type="entry name" value="UNCHARACTERIZED PROTEIN TLDD AND PMBA"/>
    <property type="match status" value="1"/>
</dbReference>
<keyword evidence="3" id="KW-0378">Hydrolase</keyword>
<dbReference type="SUPFAM" id="SSF111283">
    <property type="entry name" value="Putative modulator of DNA gyrase, PmbA/TldD"/>
    <property type="match status" value="1"/>
</dbReference>
<dbReference type="InterPro" id="IPR051463">
    <property type="entry name" value="Peptidase_U62_metallo"/>
</dbReference>
<dbReference type="InterPro" id="IPR036059">
    <property type="entry name" value="TldD/PmbA_sf"/>
</dbReference>
<reference evidence="8" key="1">
    <citation type="journal article" date="2020" name="mSystems">
        <title>Genome- and Community-Level Interaction Insights into Carbon Utilization and Element Cycling Functions of Hydrothermarchaeota in Hydrothermal Sediment.</title>
        <authorList>
            <person name="Zhou Z."/>
            <person name="Liu Y."/>
            <person name="Xu W."/>
            <person name="Pan J."/>
            <person name="Luo Z.H."/>
            <person name="Li M."/>
        </authorList>
    </citation>
    <scope>NUCLEOTIDE SEQUENCE [LARGE SCALE GENOMIC DNA]</scope>
    <source>
        <strain evidence="8">SpSt-747</strain>
    </source>
</reference>
<evidence type="ECO:0000313" key="8">
    <source>
        <dbReference type="EMBL" id="HGI29925.1"/>
    </source>
</evidence>
<dbReference type="GO" id="GO:0006508">
    <property type="term" value="P:proteolysis"/>
    <property type="evidence" value="ECO:0007669"/>
    <property type="project" value="UniProtKB-KW"/>
</dbReference>
<evidence type="ECO:0000259" key="5">
    <source>
        <dbReference type="Pfam" id="PF01523"/>
    </source>
</evidence>
<dbReference type="Pfam" id="PF01523">
    <property type="entry name" value="PmbA_TldD_1st"/>
    <property type="match status" value="1"/>
</dbReference>
<dbReference type="PANTHER" id="PTHR30624:SF0">
    <property type="entry name" value="METALLOPROTEASE SLR0863"/>
    <property type="match status" value="1"/>
</dbReference>
<evidence type="ECO:0000259" key="7">
    <source>
        <dbReference type="Pfam" id="PF19290"/>
    </source>
</evidence>
<comment type="caution">
    <text evidence="8">The sequence shown here is derived from an EMBL/GenBank/DDBJ whole genome shotgun (WGS) entry which is preliminary data.</text>
</comment>
<dbReference type="GO" id="GO:0005829">
    <property type="term" value="C:cytosol"/>
    <property type="evidence" value="ECO:0007669"/>
    <property type="project" value="TreeGrafter"/>
</dbReference>
<dbReference type="InterPro" id="IPR045569">
    <property type="entry name" value="Metalloprtase-TldD/E_C"/>
</dbReference>
<dbReference type="InterPro" id="IPR045570">
    <property type="entry name" value="Metalloprtase-TldD/E_cen_dom"/>
</dbReference>
<keyword evidence="2" id="KW-0645">Protease</keyword>
<dbReference type="InterPro" id="IPR025502">
    <property type="entry name" value="TldD"/>
</dbReference>
<proteinExistence type="inferred from homology"/>
<feature type="domain" description="Metalloprotease TldD/E C-terminal" evidence="6">
    <location>
        <begin position="222"/>
        <end position="454"/>
    </location>
</feature>